<name>D8JY79_HYPDA</name>
<dbReference type="InterPro" id="IPR029063">
    <property type="entry name" value="SAM-dependent_MTases_sf"/>
</dbReference>
<dbReference type="EMBL" id="CP002083">
    <property type="protein sequence ID" value="ADJ25283.1"/>
    <property type="molecule type" value="Genomic_DNA"/>
</dbReference>
<evidence type="ECO:0000256" key="3">
    <source>
        <dbReference type="ARBA" id="ARBA00022603"/>
    </source>
</evidence>
<dbReference type="CDD" id="cd02440">
    <property type="entry name" value="AdoMet_MTases"/>
    <property type="match status" value="1"/>
</dbReference>
<dbReference type="RefSeq" id="WP_013217442.1">
    <property type="nucleotide sequence ID" value="NC_014313.1"/>
</dbReference>
<dbReference type="InterPro" id="IPR055361">
    <property type="entry name" value="tRNA_methyltr_TrmB_bact"/>
</dbReference>
<dbReference type="NCBIfam" id="TIGR00091">
    <property type="entry name" value="tRNA (guanosine(46)-N7)-methyltransferase TrmB"/>
    <property type="match status" value="1"/>
</dbReference>
<proteinExistence type="inferred from homology"/>
<dbReference type="PROSITE" id="PS51625">
    <property type="entry name" value="SAM_MT_TRMB"/>
    <property type="match status" value="1"/>
</dbReference>
<dbReference type="SUPFAM" id="SSF53335">
    <property type="entry name" value="S-adenosyl-L-methionine-dependent methyltransferases"/>
    <property type="match status" value="1"/>
</dbReference>
<comment type="caution">
    <text evidence="7">Lacks conserved residue(s) required for the propagation of feature annotation.</text>
</comment>
<feature type="binding site" evidence="7">
    <location>
        <position position="146"/>
    </location>
    <ligand>
        <name>S-adenosyl-L-methionine</name>
        <dbReference type="ChEBI" id="CHEBI:59789"/>
    </ligand>
</feature>
<feature type="binding site" evidence="7">
    <location>
        <begin position="242"/>
        <end position="245"/>
    </location>
    <ligand>
        <name>substrate</name>
    </ligand>
</feature>
<keyword evidence="3 7" id="KW-0489">Methyltransferase</keyword>
<evidence type="ECO:0000313" key="10">
    <source>
        <dbReference type="Proteomes" id="UP000002033"/>
    </source>
</evidence>
<dbReference type="STRING" id="582899.Hden_3492"/>
<dbReference type="eggNOG" id="COG0220">
    <property type="taxonomic scope" value="Bacteria"/>
</dbReference>
<evidence type="ECO:0000256" key="5">
    <source>
        <dbReference type="ARBA" id="ARBA00022691"/>
    </source>
</evidence>
<dbReference type="Gene3D" id="3.40.50.150">
    <property type="entry name" value="Vaccinia Virus protein VP39"/>
    <property type="match status" value="1"/>
</dbReference>
<dbReference type="AlphaFoldDB" id="D8JY79"/>
<reference evidence="10" key="1">
    <citation type="journal article" date="2011" name="J. Bacteriol.">
        <title>Genome sequences of eight morphologically diverse alphaproteobacteria.</title>
        <authorList>
            <consortium name="US DOE Joint Genome Institute"/>
            <person name="Brown P.J."/>
            <person name="Kysela D.T."/>
            <person name="Buechlein A."/>
            <person name="Hemmerich C."/>
            <person name="Brun Y.V."/>
        </authorList>
    </citation>
    <scope>NUCLEOTIDE SEQUENCE [LARGE SCALE GENOMIC DNA]</scope>
    <source>
        <strain evidence="10">ATCC 51888 / DSM 1869 / NCIB 11706 / TK 0415</strain>
    </source>
</reference>
<dbReference type="GO" id="GO:0043527">
    <property type="term" value="C:tRNA methyltransferase complex"/>
    <property type="evidence" value="ECO:0007669"/>
    <property type="project" value="TreeGrafter"/>
</dbReference>
<protein>
    <recommendedName>
        <fullName evidence="7">tRNA (guanine-N(7)-)-methyltransferase</fullName>
        <ecNumber evidence="7">2.1.1.33</ecNumber>
    </recommendedName>
    <alternativeName>
        <fullName evidence="7">tRNA (guanine(46)-N(7))-methyltransferase</fullName>
    </alternativeName>
    <alternativeName>
        <fullName evidence="7">tRNA(m7G46)-methyltransferase</fullName>
    </alternativeName>
</protein>
<evidence type="ECO:0000256" key="6">
    <source>
        <dbReference type="ARBA" id="ARBA00022694"/>
    </source>
</evidence>
<accession>D8JY79</accession>
<dbReference type="HAMAP" id="MF_01057">
    <property type="entry name" value="tRNA_methyltr_TrmB"/>
    <property type="match status" value="1"/>
</dbReference>
<keyword evidence="6 7" id="KW-0819">tRNA processing</keyword>
<keyword evidence="5 7" id="KW-0949">S-adenosyl-L-methionine</keyword>
<organism evidence="9 10">
    <name type="scientific">Hyphomicrobium denitrificans (strain ATCC 51888 / DSM 1869 / NCIMB 11706 / TK 0415)</name>
    <dbReference type="NCBI Taxonomy" id="582899"/>
    <lineage>
        <taxon>Bacteria</taxon>
        <taxon>Pseudomonadati</taxon>
        <taxon>Pseudomonadota</taxon>
        <taxon>Alphaproteobacteria</taxon>
        <taxon>Hyphomicrobiales</taxon>
        <taxon>Hyphomicrobiaceae</taxon>
        <taxon>Hyphomicrobium</taxon>
    </lineage>
</organism>
<feature type="compositionally biased region" description="Polar residues" evidence="8">
    <location>
        <begin position="8"/>
        <end position="17"/>
    </location>
</feature>
<feature type="compositionally biased region" description="Basic residues" evidence="8">
    <location>
        <begin position="55"/>
        <end position="64"/>
    </location>
</feature>
<dbReference type="PANTHER" id="PTHR23417">
    <property type="entry name" value="3-DEOXY-D-MANNO-OCTULOSONIC-ACID TRANSFERASE/TRNA GUANINE-N 7 - -METHYLTRANSFERASE"/>
    <property type="match status" value="1"/>
</dbReference>
<comment type="similarity">
    <text evidence="7">Belongs to the class I-like SAM-binding methyltransferase superfamily. TrmB family.</text>
</comment>
<evidence type="ECO:0000256" key="8">
    <source>
        <dbReference type="SAM" id="MobiDB-lite"/>
    </source>
</evidence>
<dbReference type="InterPro" id="IPR003358">
    <property type="entry name" value="tRNA_(Gua-N-7)_MeTrfase_Trmb"/>
</dbReference>
<feature type="binding site" evidence="7">
    <location>
        <position position="168"/>
    </location>
    <ligand>
        <name>S-adenosyl-L-methionine</name>
        <dbReference type="ChEBI" id="CHEBI:59789"/>
    </ligand>
</feature>
<feature type="binding site" evidence="7">
    <location>
        <position position="172"/>
    </location>
    <ligand>
        <name>substrate</name>
    </ligand>
</feature>
<comment type="catalytic activity">
    <reaction evidence="1 7">
        <text>guanosine(46) in tRNA + S-adenosyl-L-methionine = N(7)-methylguanosine(46) in tRNA + S-adenosyl-L-homocysteine</text>
        <dbReference type="Rhea" id="RHEA:42708"/>
        <dbReference type="Rhea" id="RHEA-COMP:10188"/>
        <dbReference type="Rhea" id="RHEA-COMP:10189"/>
        <dbReference type="ChEBI" id="CHEBI:57856"/>
        <dbReference type="ChEBI" id="CHEBI:59789"/>
        <dbReference type="ChEBI" id="CHEBI:74269"/>
        <dbReference type="ChEBI" id="CHEBI:74480"/>
        <dbReference type="EC" id="2.1.1.33"/>
    </reaction>
</comment>
<sequence length="263" mass="29765">MAGRGPAIQSQGDNVHNLTLDGRLKGGHDVGGMVAQVVTGDVDENDDHERELRSYGRRRGRKPSARQAALLRDVLPRVAVDPQALPEAVHTWLEIGFGGGEHLLEQARRNPQALLIGCEPYEDGVIKVLTAIEDDGLKNIRVHMGDVRDVLRQLAPGSLDRAFVLFPDPWPKRKHRKRRLVNSSLLDLLARVLKSNAELRIATDIGDYARTMLEAFQHEPRFIWQAEGPDDWRVQPADWVETKYESKAAEAGRRRYYFRFLRA</sequence>
<evidence type="ECO:0000313" key="9">
    <source>
        <dbReference type="EMBL" id="ADJ25283.1"/>
    </source>
</evidence>
<dbReference type="GO" id="GO:0008176">
    <property type="term" value="F:tRNA (guanine(46)-N7)-methyltransferase activity"/>
    <property type="evidence" value="ECO:0007669"/>
    <property type="project" value="UniProtKB-UniRule"/>
</dbReference>
<evidence type="ECO:0000256" key="1">
    <source>
        <dbReference type="ARBA" id="ARBA00000142"/>
    </source>
</evidence>
<comment type="function">
    <text evidence="2 7">Catalyzes the formation of N(7)-methylguanine at position 46 (m7G46) in tRNA.</text>
</comment>
<evidence type="ECO:0000256" key="7">
    <source>
        <dbReference type="HAMAP-Rule" id="MF_01057"/>
    </source>
</evidence>
<dbReference type="HOGENOM" id="CLU_050910_0_3_5"/>
<feature type="region of interest" description="Disordered" evidence="8">
    <location>
        <begin position="1"/>
        <end position="21"/>
    </location>
</feature>
<evidence type="ECO:0000256" key="2">
    <source>
        <dbReference type="ARBA" id="ARBA00003015"/>
    </source>
</evidence>
<evidence type="ECO:0000256" key="4">
    <source>
        <dbReference type="ARBA" id="ARBA00022679"/>
    </source>
</evidence>
<dbReference type="KEGG" id="hdn:Hden_3492"/>
<gene>
    <name evidence="7" type="primary">trmB</name>
    <name evidence="9" type="ordered locus">Hden_3492</name>
</gene>
<dbReference type="PANTHER" id="PTHR23417:SF14">
    <property type="entry name" value="PENTACOTRIPEPTIDE-REPEAT REGION OF PRORP DOMAIN-CONTAINING PROTEIN"/>
    <property type="match status" value="1"/>
</dbReference>
<keyword evidence="4 7" id="KW-0808">Transferase</keyword>
<feature type="binding site" evidence="7">
    <location>
        <position position="94"/>
    </location>
    <ligand>
        <name>S-adenosyl-L-methionine</name>
        <dbReference type="ChEBI" id="CHEBI:59789"/>
    </ligand>
</feature>
<comment type="pathway">
    <text evidence="7">tRNA modification; N(7)-methylguanine-tRNA biosynthesis.</text>
</comment>
<keyword evidence="10" id="KW-1185">Reference proteome</keyword>
<feature type="binding site" evidence="7">
    <location>
        <position position="204"/>
    </location>
    <ligand>
        <name>substrate</name>
    </ligand>
</feature>
<dbReference type="EC" id="2.1.1.33" evidence="7"/>
<feature type="binding site" evidence="7">
    <location>
        <position position="119"/>
    </location>
    <ligand>
        <name>S-adenosyl-L-methionine</name>
        <dbReference type="ChEBI" id="CHEBI:59789"/>
    </ligand>
</feature>
<dbReference type="Pfam" id="PF02390">
    <property type="entry name" value="Methyltransf_4"/>
    <property type="match status" value="1"/>
</dbReference>
<dbReference type="Proteomes" id="UP000002033">
    <property type="component" value="Chromosome"/>
</dbReference>
<feature type="region of interest" description="Disordered" evidence="8">
    <location>
        <begin position="38"/>
        <end position="66"/>
    </location>
</feature>
<dbReference type="UniPathway" id="UPA00989"/>